<keyword evidence="4" id="KW-1185">Reference proteome</keyword>
<keyword evidence="1" id="KW-0472">Membrane</keyword>
<feature type="transmembrane region" description="Helical" evidence="1">
    <location>
        <begin position="255"/>
        <end position="274"/>
    </location>
</feature>
<dbReference type="EMBL" id="JBOK01000001">
    <property type="protein sequence ID" value="EXU81835.1"/>
    <property type="molecule type" value="Genomic_DNA"/>
</dbReference>
<evidence type="ECO:0000313" key="4">
    <source>
        <dbReference type="Proteomes" id="UP000020766"/>
    </source>
</evidence>
<feature type="transmembrane region" description="Helical" evidence="1">
    <location>
        <begin position="188"/>
        <end position="206"/>
    </location>
</feature>
<dbReference type="GO" id="GO:0016020">
    <property type="term" value="C:membrane"/>
    <property type="evidence" value="ECO:0007669"/>
    <property type="project" value="InterPro"/>
</dbReference>
<dbReference type="Pfam" id="PF00892">
    <property type="entry name" value="EamA"/>
    <property type="match status" value="1"/>
</dbReference>
<feature type="domain" description="EamA" evidence="2">
    <location>
        <begin position="13"/>
        <end position="140"/>
    </location>
</feature>
<proteinExistence type="predicted"/>
<feature type="transmembrane region" description="Helical" evidence="1">
    <location>
        <begin position="280"/>
        <end position="299"/>
    </location>
</feature>
<dbReference type="RefSeq" id="WP_043377940.1">
    <property type="nucleotide sequence ID" value="NZ_JBOK01000001.1"/>
</dbReference>
<feature type="transmembrane region" description="Helical" evidence="1">
    <location>
        <begin position="95"/>
        <end position="117"/>
    </location>
</feature>
<feature type="transmembrane region" description="Helical" evidence="1">
    <location>
        <begin position="226"/>
        <end position="248"/>
    </location>
</feature>
<accession>A0A014P6M5</accession>
<gene>
    <name evidence="3" type="ORF">AX13_00860</name>
</gene>
<evidence type="ECO:0000259" key="2">
    <source>
        <dbReference type="Pfam" id="PF00892"/>
    </source>
</evidence>
<dbReference type="SUPFAM" id="SSF103481">
    <property type="entry name" value="Multidrug resistance efflux transporter EmrE"/>
    <property type="match status" value="2"/>
</dbReference>
<dbReference type="Proteomes" id="UP000020766">
    <property type="component" value="Unassembled WGS sequence"/>
</dbReference>
<name>A0A014P6M5_9BURK</name>
<keyword evidence="1" id="KW-0812">Transmembrane</keyword>
<feature type="transmembrane region" description="Helical" evidence="1">
    <location>
        <begin position="70"/>
        <end position="89"/>
    </location>
</feature>
<dbReference type="InterPro" id="IPR037185">
    <property type="entry name" value="EmrE-like"/>
</dbReference>
<feature type="transmembrane region" description="Helical" evidence="1">
    <location>
        <begin position="38"/>
        <end position="58"/>
    </location>
</feature>
<protein>
    <submittedName>
        <fullName evidence="3">Membrane protein</fullName>
    </submittedName>
</protein>
<organism evidence="3 4">
    <name type="scientific">Comamonas aquatica DA1877</name>
    <dbReference type="NCBI Taxonomy" id="1457173"/>
    <lineage>
        <taxon>Bacteria</taxon>
        <taxon>Pseudomonadati</taxon>
        <taxon>Pseudomonadota</taxon>
        <taxon>Betaproteobacteria</taxon>
        <taxon>Burkholderiales</taxon>
        <taxon>Comamonadaceae</taxon>
        <taxon>Comamonas</taxon>
    </lineage>
</organism>
<feature type="transmembrane region" description="Helical" evidence="1">
    <location>
        <begin position="154"/>
        <end position="176"/>
    </location>
</feature>
<dbReference type="InterPro" id="IPR000620">
    <property type="entry name" value="EamA_dom"/>
</dbReference>
<evidence type="ECO:0000313" key="3">
    <source>
        <dbReference type="EMBL" id="EXU81835.1"/>
    </source>
</evidence>
<dbReference type="AlphaFoldDB" id="A0A014P6M5"/>
<keyword evidence="1" id="KW-1133">Transmembrane helix</keyword>
<sequence length="311" mass="31721">MRATFSNTTAVPVLALLLNALAWGVAWWPFRQLQSLGLHPLWATACIYGLAASVIGLWRPQALGQVVRLPSLWGILIASGLTNAAFNWAVSIGDVVRVVLLFYLMPLWSLLLARLLLGEAVTVGACVRAVLAVVGAACVLAGLAAATGDMRASSASLADALALLAGFAFALNTVLLRRAAAVPREGRAMAMFLGGALVAGAAATLLSGAGDAASLAVTWPGAAAAWVLPVAGLALAFLGVNLCLQYAVARLSARVTAVVLPCEVLFAAVTAVWWGGASLHLGLVVGGACILSAAMASVWGHARAAPDRVAE</sequence>
<dbReference type="PATRIC" id="fig|1457173.3.peg.172"/>
<comment type="caution">
    <text evidence="3">The sequence shown here is derived from an EMBL/GenBank/DDBJ whole genome shotgun (WGS) entry which is preliminary data.</text>
</comment>
<dbReference type="STRING" id="225991.MA05_09645"/>
<reference evidence="3 4" key="1">
    <citation type="submission" date="2014-01" db="EMBL/GenBank/DDBJ databases">
        <title>Interspecies Systems Biology Uncovers Metabolites Affecting C. elegans Gene Expression and Life History Traits.</title>
        <authorList>
            <person name="Watson E."/>
            <person name="Macneil L.T."/>
            <person name="Ritter A.D."/>
            <person name="Yilmaz L.S."/>
            <person name="Rosebrock A.P."/>
            <person name="Caudy A.A."/>
            <person name="Walhout A.J."/>
        </authorList>
    </citation>
    <scope>NUCLEOTIDE SEQUENCE [LARGE SCALE GENOMIC DNA]</scope>
    <source>
        <strain evidence="3 4">DA1877</strain>
    </source>
</reference>
<feature type="transmembrane region" description="Helical" evidence="1">
    <location>
        <begin position="129"/>
        <end position="148"/>
    </location>
</feature>
<evidence type="ECO:0000256" key="1">
    <source>
        <dbReference type="SAM" id="Phobius"/>
    </source>
</evidence>